<accession>A0A9J5W523</accession>
<organism evidence="2 3">
    <name type="scientific">Solanum commersonii</name>
    <name type="common">Commerson's wild potato</name>
    <name type="synonym">Commerson's nightshade</name>
    <dbReference type="NCBI Taxonomy" id="4109"/>
    <lineage>
        <taxon>Eukaryota</taxon>
        <taxon>Viridiplantae</taxon>
        <taxon>Streptophyta</taxon>
        <taxon>Embryophyta</taxon>
        <taxon>Tracheophyta</taxon>
        <taxon>Spermatophyta</taxon>
        <taxon>Magnoliopsida</taxon>
        <taxon>eudicotyledons</taxon>
        <taxon>Gunneridae</taxon>
        <taxon>Pentapetalae</taxon>
        <taxon>asterids</taxon>
        <taxon>lamiids</taxon>
        <taxon>Solanales</taxon>
        <taxon>Solanaceae</taxon>
        <taxon>Solanoideae</taxon>
        <taxon>Solaneae</taxon>
        <taxon>Solanum</taxon>
    </lineage>
</organism>
<name>A0A9J5W523_SOLCO</name>
<dbReference type="Proteomes" id="UP000824120">
    <property type="component" value="Chromosome 12"/>
</dbReference>
<feature type="compositionally biased region" description="Basic residues" evidence="1">
    <location>
        <begin position="37"/>
        <end position="48"/>
    </location>
</feature>
<comment type="caution">
    <text evidence="2">The sequence shown here is derived from an EMBL/GenBank/DDBJ whole genome shotgun (WGS) entry which is preliminary data.</text>
</comment>
<evidence type="ECO:0000313" key="3">
    <source>
        <dbReference type="Proteomes" id="UP000824120"/>
    </source>
</evidence>
<evidence type="ECO:0000313" key="2">
    <source>
        <dbReference type="EMBL" id="KAG5570667.1"/>
    </source>
</evidence>
<feature type="region of interest" description="Disordered" evidence="1">
    <location>
        <begin position="1"/>
        <end position="74"/>
    </location>
</feature>
<dbReference type="PANTHER" id="PTHR46249:SF32">
    <property type="entry name" value="ZINC KNUCKLE FAMILY PROTEIN"/>
    <property type="match status" value="1"/>
</dbReference>
<dbReference type="EMBL" id="JACXVP010000012">
    <property type="protein sequence ID" value="KAG5570667.1"/>
    <property type="molecule type" value="Genomic_DNA"/>
</dbReference>
<reference evidence="2 3" key="1">
    <citation type="submission" date="2020-09" db="EMBL/GenBank/DDBJ databases">
        <title>De no assembly of potato wild relative species, Solanum commersonii.</title>
        <authorList>
            <person name="Cho K."/>
        </authorList>
    </citation>
    <scope>NUCLEOTIDE SEQUENCE [LARGE SCALE GENOMIC DNA]</scope>
    <source>
        <strain evidence="2">LZ3.2</strain>
        <tissue evidence="2">Leaf</tissue>
    </source>
</reference>
<gene>
    <name evidence="2" type="ORF">H5410_060433</name>
</gene>
<sequence length="124" mass="14675">MDKLREKSQLGDFCTQFGLPEASKGTKHETSKSEPHRSHRRRRRSRRRTREEREERKAHHKSHRFTKNSFLYTSGSKSDYEDFEASYAIEDDQLESSNKDQKDSNDACKCHGDICNCEHGEFYK</sequence>
<keyword evidence="3" id="KW-1185">Reference proteome</keyword>
<dbReference type="PANTHER" id="PTHR46249">
    <property type="entry name" value="CCHC-TYPE DOMAIN-CONTAINING PROTEIN-RELATED"/>
    <property type="match status" value="1"/>
</dbReference>
<dbReference type="AlphaFoldDB" id="A0A9J5W523"/>
<proteinExistence type="predicted"/>
<protein>
    <submittedName>
        <fullName evidence="2">Uncharacterized protein</fullName>
    </submittedName>
</protein>
<feature type="compositionally biased region" description="Basic and acidic residues" evidence="1">
    <location>
        <begin position="24"/>
        <end position="36"/>
    </location>
</feature>
<evidence type="ECO:0000256" key="1">
    <source>
        <dbReference type="SAM" id="MobiDB-lite"/>
    </source>
</evidence>